<proteinExistence type="predicted"/>
<dbReference type="Proteomes" id="UP000770717">
    <property type="component" value="Unassembled WGS sequence"/>
</dbReference>
<name>A0A8J6ELH1_ELECQ</name>
<keyword evidence="2" id="KW-1185">Reference proteome</keyword>
<protein>
    <submittedName>
        <fullName evidence="1">Uncharacterized protein</fullName>
    </submittedName>
</protein>
<comment type="caution">
    <text evidence="1">The sequence shown here is derived from an EMBL/GenBank/DDBJ whole genome shotgun (WGS) entry which is preliminary data.</text>
</comment>
<dbReference type="EMBL" id="WNTK01000182">
    <property type="protein sequence ID" value="KAG9471105.1"/>
    <property type="molecule type" value="Genomic_DNA"/>
</dbReference>
<gene>
    <name evidence="1" type="ORF">GDO78_015841</name>
</gene>
<accession>A0A8J6ELH1</accession>
<evidence type="ECO:0000313" key="1">
    <source>
        <dbReference type="EMBL" id="KAG9471105.1"/>
    </source>
</evidence>
<evidence type="ECO:0000313" key="2">
    <source>
        <dbReference type="Proteomes" id="UP000770717"/>
    </source>
</evidence>
<dbReference type="AlphaFoldDB" id="A0A8J6ELH1"/>
<reference evidence="1" key="1">
    <citation type="thesis" date="2020" institute="ProQuest LLC" country="789 East Eisenhower Parkway, Ann Arbor, MI, USA">
        <title>Comparative Genomics and Chromosome Evolution.</title>
        <authorList>
            <person name="Mudd A.B."/>
        </authorList>
    </citation>
    <scope>NUCLEOTIDE SEQUENCE</scope>
    <source>
        <strain evidence="1">HN-11 Male</strain>
        <tissue evidence="1">Kidney and liver</tissue>
    </source>
</reference>
<organism evidence="1 2">
    <name type="scientific">Eleutherodactylus coqui</name>
    <name type="common">Puerto Rican coqui</name>
    <dbReference type="NCBI Taxonomy" id="57060"/>
    <lineage>
        <taxon>Eukaryota</taxon>
        <taxon>Metazoa</taxon>
        <taxon>Chordata</taxon>
        <taxon>Craniata</taxon>
        <taxon>Vertebrata</taxon>
        <taxon>Euteleostomi</taxon>
        <taxon>Amphibia</taxon>
        <taxon>Batrachia</taxon>
        <taxon>Anura</taxon>
        <taxon>Neobatrachia</taxon>
        <taxon>Hyloidea</taxon>
        <taxon>Eleutherodactylidae</taxon>
        <taxon>Eleutherodactylinae</taxon>
        <taxon>Eleutherodactylus</taxon>
        <taxon>Eleutherodactylus</taxon>
    </lineage>
</organism>
<sequence length="83" mass="9425">MGCYGPSGNTDQVELMPLHKCAKGFCRKGHFQSSRSSSLALQVHIFFHRGQCYSKVHMRCNTSVKCIECFKESVLYQNVSAYQ</sequence>